<proteinExistence type="predicted"/>
<keyword evidence="2" id="KW-1185">Reference proteome</keyword>
<name>A0ACD3Z7R0_FUSSC</name>
<organism evidence="1 2">
    <name type="scientific">Fusarium solani subsp. cucurbitae</name>
    <name type="common">Neocosmosporum cucurbitae</name>
    <dbReference type="NCBI Taxonomy" id="2747967"/>
    <lineage>
        <taxon>Eukaryota</taxon>
        <taxon>Fungi</taxon>
        <taxon>Dikarya</taxon>
        <taxon>Ascomycota</taxon>
        <taxon>Pezizomycotina</taxon>
        <taxon>Sordariomycetes</taxon>
        <taxon>Hypocreomycetidae</taxon>
        <taxon>Hypocreales</taxon>
        <taxon>Nectriaceae</taxon>
        <taxon>Fusarium</taxon>
        <taxon>Fusarium solani species complex</taxon>
    </lineage>
</organism>
<evidence type="ECO:0000313" key="2">
    <source>
        <dbReference type="Proteomes" id="UP000830768"/>
    </source>
</evidence>
<dbReference type="Proteomes" id="UP000830768">
    <property type="component" value="Chromosome 6"/>
</dbReference>
<gene>
    <name evidence="1" type="ORF">LCI18_008233</name>
</gene>
<reference evidence="1" key="1">
    <citation type="submission" date="2021-11" db="EMBL/GenBank/DDBJ databases">
        <title>Fusarium solani-melongenae Genome sequencing and assembly.</title>
        <authorList>
            <person name="Xie S."/>
            <person name="Huang L."/>
            <person name="Zhang X."/>
        </authorList>
    </citation>
    <scope>NUCLEOTIDE SEQUENCE</scope>
    <source>
        <strain evidence="1">CRI 24-3</strain>
    </source>
</reference>
<evidence type="ECO:0000313" key="1">
    <source>
        <dbReference type="EMBL" id="UPK97298.1"/>
    </source>
</evidence>
<sequence length="776" mass="85933">MASSDFDTIRTMSEGSLSSEDTEINFSGSSSSSSAQELEDNTIWSPMVPASTPPPQSPSESGTVCHIAVQDYSSPQIDHINSPAHCHVSAKMDYLLFLLRVGSDPELCNTGGAEMVQLSDVFDVHEQTKARPVIIATASLGYVRGTIFPASTLLQKPGSRNFQTLFCIESDFPMPKGTSGSAVFDAQTGLLAGYLVLGCPGKHTCYMVPISDALVELSTLTGSTVQCQVQLNVSVIVEMPPDNSALMRSSFHAGGLNPLKFAAFGGYVKRLTTATLEWVSEPDEWKKRFTNNKKISPEVENQSFGDVLRASELDFDEIEWLMRPSTSAARCERRVLHVKRFCAGAEFRLHDAVPADPGILELVGAQEPEAWVSDRNWVDETLVDPPPNYPLMLDNNELYQVLQKKRFPPGSQGDIVGPPRRIYIKNPNGTSVVAMIKTTPASQVEGFRNLFADYITPTPEPKFRLRESTWWSGCFIISFNIPYYGITTREQQDCRTISNGGKRFRNRYDLDFLHLEGYGISEGESPSYHDDAVLHQLVFSLTVTGKSDKYWTAACLDDDVFGEDLGEEPRLASDAELEGMSDPILLKAEGDLTLSPRAYAIAALEVALSKIVENHANVLDWFRASLSRHTSGAEGGFLAKILPKELQNWIEKFPEAVNNVAHSTSNLVRKLDHFLKEDVMIGPNAQPQGVLWQSLQSDPDALRSLQIIKQYRDDLFDIEGELEQLDNACEGVRRKVMLKQKGLGPRSLLGLIFQQASHSRPFDRSKLTPGAEKKRQ</sequence>
<accession>A0ACD3Z7R0</accession>
<dbReference type="EMBL" id="CP090035">
    <property type="protein sequence ID" value="UPK97298.1"/>
    <property type="molecule type" value="Genomic_DNA"/>
</dbReference>
<protein>
    <submittedName>
        <fullName evidence="1">Uncharacterized protein</fullName>
    </submittedName>
</protein>